<proteinExistence type="predicted"/>
<sequence>MFLAVLVLPTSVFGQSILGSSGLGVRLEPLDAIQRGLGGVGAAIQSTTVLPGDPTASLDLLAPTITFTAQPTLGDYTVDSDEGHFSGTRFPVLGFAFPLGTTSVLTLTMGSHFDQRWSAIVQDSIELGGDRIGITDEFSSDGGISTIRAGWAKRLSPTFAVGTSTGMYMGGLTRSFDRTFSQDSLSVRSPISSFSDVGQWAHSGPVASLNVSWDPSPVVQVAGTIDWSGTIAVEPSGEIERQALNVDAPLEFKVAVTTVLSPAFMVTAGLATANWSDLGEPQIDSVGVGRATTLGAGLEWNIGNFWAGRF</sequence>
<dbReference type="EMBL" id="UINC01108661">
    <property type="protein sequence ID" value="SVC74925.1"/>
    <property type="molecule type" value="Genomic_DNA"/>
</dbReference>
<evidence type="ECO:0000313" key="1">
    <source>
        <dbReference type="EMBL" id="SVC74925.1"/>
    </source>
</evidence>
<reference evidence="1" key="1">
    <citation type="submission" date="2018-05" db="EMBL/GenBank/DDBJ databases">
        <authorList>
            <person name="Lanie J.A."/>
            <person name="Ng W.-L."/>
            <person name="Kazmierczak K.M."/>
            <person name="Andrzejewski T.M."/>
            <person name="Davidsen T.M."/>
            <person name="Wayne K.J."/>
            <person name="Tettelin H."/>
            <person name="Glass J.I."/>
            <person name="Rusch D."/>
            <person name="Podicherti R."/>
            <person name="Tsui H.-C.T."/>
            <person name="Winkler M.E."/>
        </authorList>
    </citation>
    <scope>NUCLEOTIDE SEQUENCE</scope>
</reference>
<name>A0A382PQG7_9ZZZZ</name>
<dbReference type="Gene3D" id="2.40.160.60">
    <property type="entry name" value="Outer membrane protein transport protein (OMPP1/FadL/TodX)"/>
    <property type="match status" value="1"/>
</dbReference>
<organism evidence="1">
    <name type="scientific">marine metagenome</name>
    <dbReference type="NCBI Taxonomy" id="408172"/>
    <lineage>
        <taxon>unclassified sequences</taxon>
        <taxon>metagenomes</taxon>
        <taxon>ecological metagenomes</taxon>
    </lineage>
</organism>
<accession>A0A382PQG7</accession>
<gene>
    <name evidence="1" type="ORF">METZ01_LOCUS327779</name>
</gene>
<dbReference type="AlphaFoldDB" id="A0A382PQG7"/>
<feature type="non-terminal residue" evidence="1">
    <location>
        <position position="310"/>
    </location>
</feature>
<protein>
    <submittedName>
        <fullName evidence="1">Uncharacterized protein</fullName>
    </submittedName>
</protein>